<evidence type="ECO:0000313" key="2">
    <source>
        <dbReference type="Proteomes" id="UP001211065"/>
    </source>
</evidence>
<dbReference type="InterPro" id="IPR012292">
    <property type="entry name" value="Globin/Proto"/>
</dbReference>
<organism evidence="1 2">
    <name type="scientific">Clydaea vesicula</name>
    <dbReference type="NCBI Taxonomy" id="447962"/>
    <lineage>
        <taxon>Eukaryota</taxon>
        <taxon>Fungi</taxon>
        <taxon>Fungi incertae sedis</taxon>
        <taxon>Chytridiomycota</taxon>
        <taxon>Chytridiomycota incertae sedis</taxon>
        <taxon>Chytridiomycetes</taxon>
        <taxon>Lobulomycetales</taxon>
        <taxon>Lobulomycetaceae</taxon>
        <taxon>Clydaea</taxon>
    </lineage>
</organism>
<evidence type="ECO:0000313" key="1">
    <source>
        <dbReference type="EMBL" id="KAJ3223550.1"/>
    </source>
</evidence>
<comment type="caution">
    <text evidence="1">The sequence shown here is derived from an EMBL/GenBank/DDBJ whole genome shotgun (WGS) entry which is preliminary data.</text>
</comment>
<sequence length="188" mass="22930">MQLFVKWSKKEEFKIKKSASIFQNLGEARLLSLTKRFYDKFFKDEHLKKFVKDPTEPHGERLALYIQEKMTDNLVYTSSRPLNSRSIHHAKAWFCPKREFEKQGRRFKLDDCRIWMRLMFLSIKEEGLHTFHHGEFLDYMIYFIKRFIVVYERSAYNFVKESLEWSFQIESVLTYEKFPLMLDVIEVK</sequence>
<proteinExistence type="predicted"/>
<keyword evidence="2" id="KW-1185">Reference proteome</keyword>
<dbReference type="EMBL" id="JADGJW010000125">
    <property type="protein sequence ID" value="KAJ3223550.1"/>
    <property type="molecule type" value="Genomic_DNA"/>
</dbReference>
<accession>A0AAD5XX93</accession>
<dbReference type="Gene3D" id="1.10.490.10">
    <property type="entry name" value="Globins"/>
    <property type="match status" value="1"/>
</dbReference>
<dbReference type="GO" id="GO:0020037">
    <property type="term" value="F:heme binding"/>
    <property type="evidence" value="ECO:0007669"/>
    <property type="project" value="InterPro"/>
</dbReference>
<dbReference type="GO" id="GO:0019825">
    <property type="term" value="F:oxygen binding"/>
    <property type="evidence" value="ECO:0007669"/>
    <property type="project" value="InterPro"/>
</dbReference>
<dbReference type="AlphaFoldDB" id="A0AAD5XX93"/>
<dbReference type="Proteomes" id="UP001211065">
    <property type="component" value="Unassembled WGS sequence"/>
</dbReference>
<name>A0AAD5XX93_9FUNG</name>
<reference evidence="1" key="1">
    <citation type="submission" date="2020-05" db="EMBL/GenBank/DDBJ databases">
        <title>Phylogenomic resolution of chytrid fungi.</title>
        <authorList>
            <person name="Stajich J.E."/>
            <person name="Amses K."/>
            <person name="Simmons R."/>
            <person name="Seto K."/>
            <person name="Myers J."/>
            <person name="Bonds A."/>
            <person name="Quandt C.A."/>
            <person name="Barry K."/>
            <person name="Liu P."/>
            <person name="Grigoriev I."/>
            <person name="Longcore J.E."/>
            <person name="James T.Y."/>
        </authorList>
    </citation>
    <scope>NUCLEOTIDE SEQUENCE</scope>
    <source>
        <strain evidence="1">JEL0476</strain>
    </source>
</reference>
<gene>
    <name evidence="1" type="ORF">HK099_000971</name>
</gene>
<protein>
    <submittedName>
        <fullName evidence="1">Uncharacterized protein</fullName>
    </submittedName>
</protein>